<sequence>MHRDLSNDIDRLTTQLADLRAALAKQASASADDASSYIMPRARQAVRQLRHEGYQLSNTARQNPGATTGAIVGALALIAGFAFLLSKGGSDRG</sequence>
<dbReference type="EMBL" id="JACIGY010000001">
    <property type="protein sequence ID" value="MBB4409821.1"/>
    <property type="molecule type" value="Genomic_DNA"/>
</dbReference>
<keyword evidence="1" id="KW-0175">Coiled coil</keyword>
<organism evidence="4 7">
    <name type="scientific">Aliirhizobium cellulosilyticum</name>
    <dbReference type="NCBI Taxonomy" id="393664"/>
    <lineage>
        <taxon>Bacteria</taxon>
        <taxon>Pseudomonadati</taxon>
        <taxon>Pseudomonadota</taxon>
        <taxon>Alphaproteobacteria</taxon>
        <taxon>Hyphomicrobiales</taxon>
        <taxon>Rhizobiaceae</taxon>
        <taxon>Aliirhizobium</taxon>
    </lineage>
</organism>
<evidence type="ECO:0000256" key="1">
    <source>
        <dbReference type="SAM" id="Coils"/>
    </source>
</evidence>
<reference evidence="6 7" key="1">
    <citation type="submission" date="2020-08" db="EMBL/GenBank/DDBJ databases">
        <title>Genomic Encyclopedia of Type Strains, Phase IV (KMG-V): Genome sequencing to study the core and pangenomes of soil and plant-associated prokaryotes.</title>
        <authorList>
            <person name="Whitman W."/>
        </authorList>
    </citation>
    <scope>NUCLEOTIDE SEQUENCE [LARGE SCALE GENOMIC DNA]</scope>
    <source>
        <strain evidence="4 7">SEMIA 444</strain>
        <strain evidence="3 6">SEMIA 448</strain>
        <strain evidence="5 8">SEMIA 452</strain>
    </source>
</reference>
<dbReference type="EMBL" id="JACIGW010000001">
    <property type="protein sequence ID" value="MBB4347785.1"/>
    <property type="molecule type" value="Genomic_DNA"/>
</dbReference>
<dbReference type="Proteomes" id="UP000576087">
    <property type="component" value="Unassembled WGS sequence"/>
</dbReference>
<dbReference type="AlphaFoldDB" id="A0A7W6TCH8"/>
<comment type="caution">
    <text evidence="4">The sequence shown here is derived from an EMBL/GenBank/DDBJ whole genome shotgun (WGS) entry which is preliminary data.</text>
</comment>
<feature type="coiled-coil region" evidence="1">
    <location>
        <begin position="2"/>
        <end position="29"/>
    </location>
</feature>
<evidence type="ECO:0000313" key="5">
    <source>
        <dbReference type="EMBL" id="MBB4444508.1"/>
    </source>
</evidence>
<feature type="transmembrane region" description="Helical" evidence="2">
    <location>
        <begin position="66"/>
        <end position="85"/>
    </location>
</feature>
<evidence type="ECO:0000313" key="4">
    <source>
        <dbReference type="EMBL" id="MBB4409821.1"/>
    </source>
</evidence>
<keyword evidence="2" id="KW-1133">Transmembrane helix</keyword>
<evidence type="ECO:0008006" key="9">
    <source>
        <dbReference type="Google" id="ProtNLM"/>
    </source>
</evidence>
<keyword evidence="2" id="KW-0472">Membrane</keyword>
<evidence type="ECO:0000313" key="8">
    <source>
        <dbReference type="Proteomes" id="UP000576087"/>
    </source>
</evidence>
<name>A0A7W6TCH8_9HYPH</name>
<evidence type="ECO:0000313" key="7">
    <source>
        <dbReference type="Proteomes" id="UP000524535"/>
    </source>
</evidence>
<dbReference type="EMBL" id="JACIHM010000001">
    <property type="protein sequence ID" value="MBB4444508.1"/>
    <property type="molecule type" value="Genomic_DNA"/>
</dbReference>
<protein>
    <recommendedName>
        <fullName evidence="9">DUF3618 domain-containing protein</fullName>
    </recommendedName>
</protein>
<evidence type="ECO:0000256" key="2">
    <source>
        <dbReference type="SAM" id="Phobius"/>
    </source>
</evidence>
<keyword evidence="2" id="KW-0812">Transmembrane</keyword>
<dbReference type="RefSeq" id="WP_148148875.1">
    <property type="nucleotide sequence ID" value="NZ_JACIGW010000001.1"/>
</dbReference>
<proteinExistence type="predicted"/>
<evidence type="ECO:0000313" key="6">
    <source>
        <dbReference type="Proteomes" id="UP000520770"/>
    </source>
</evidence>
<accession>A0A7W6TCH8</accession>
<evidence type="ECO:0000313" key="3">
    <source>
        <dbReference type="EMBL" id="MBB4347785.1"/>
    </source>
</evidence>
<gene>
    <name evidence="4" type="ORF">GGE31_000292</name>
    <name evidence="3" type="ORF">GGE33_001493</name>
    <name evidence="5" type="ORF">GGE35_000290</name>
</gene>
<keyword evidence="7" id="KW-1185">Reference proteome</keyword>
<dbReference type="Proteomes" id="UP000524535">
    <property type="component" value="Unassembled WGS sequence"/>
</dbReference>
<dbReference type="Proteomes" id="UP000520770">
    <property type="component" value="Unassembled WGS sequence"/>
</dbReference>